<evidence type="ECO:0000313" key="3">
    <source>
        <dbReference type="Proteomes" id="UP001259982"/>
    </source>
</evidence>
<feature type="domain" description="YhdP central" evidence="1">
    <location>
        <begin position="6"/>
        <end position="1246"/>
    </location>
</feature>
<sequence length="1255" mass="132919">MRRRNLRLKTLLLVTLASLVIVAGLAVGAVRLIDRTLPGYRAELTERIGEELEQPLTIGRLGLAWDWTGPVLELSDVALLESAGGPTVVRLEQLAVRFSFVDLLRGGRIPRDLTLVGPQLAIYRGDDGGLRLRGLASGGGPAFSLDDAATWLDRVDRIRVRDGQLGLAAGANTRILGTLDDVELTLQSQDSRHRVIGDAELPPAWGDHVHADIFAYGDLTRWRDLAANAYIRLGGLNAPELLSEAGLETAGLEGGHSDVELWVDWADRALDGARATAVSEALRGRDASPVAPPLRMDFNVEPDAEGYAINLESLRADDRPVEANGRARLNPALTSLSGEITDLPASLAAAAARVGLLGARQLTGQGRISRLSFRMPLRTPGQTRGLVAFEDLALDHAGLGLALGRIDGQSTLGPEGATLTVENVDGGLTWQRYVRGELPLTNGRGKLSWSPDSGGGGTLHLADARLTSGQTTFAGGGELSWDGNGGAPRADLTFTGESADLPPLFAHLPQADDMPNKRLRDWLPRAITAARVTSAEVRLAGPLSQFPFAAGNGEFRVSVVGEDVDMAYKPDWPAMQDIEGQLTLVGDTLDIQASRGRILGVEVGPASAHVPNVREPVLAVDGRLDEAGADAMMRFIPASPLADKFGRIAEVLEVSGPAGLTLALSLPLKPDLDADVAVDGTIDLRGVTLTHPALPRPLQGLEGDLRFDLKGLYAQGIEGRFMGMPVQADLTPAGADGLAIDARADLSLPAQAPWWEPLLPADLVARADGSAVWQAGLRVSAGGRISDLRLHSDLTDLALDLPAPLGKPAGTSAPLSVTVSADSNRITLDYADRLRAELRRTDDRLQAADLVFGTDPVNPPAGDGLWVGGYLAELDLPAWQALLPTGGARNGSGLGLRGGDLTVDRLRLQGQAVPTTRFRVKPLPADRGWQADLSGDGATGNVRWETGNSRPTVHARLDHLALLPAARTEPTDDQAATDAPMDPGQLPGVDLAISELWVDGTALGRLTATARAVDNGVALEELSLNGNDTHLTGQGQWTRTGGQSQATFDSTLEGSGLARLIQALGFSPSVRADKARVVTALRFEPSAAGLVPERLNGHLSFKLEDGTLVPIEPGAGRVLGLVNFYALPRRLLLDFRDVLNEGMAFDRLQGDFNVTAGDARTDNLRINTPSAIIRIRGRVGLAARDYDQRVTIVPKMSSAAAIAGTVLGGPAVGAALFVAQRLLRKPIAEISSVTYDLTGQWSDPQIDPVEEATQE</sequence>
<dbReference type="PANTHER" id="PTHR38690:SF1">
    <property type="entry name" value="PROTEASE"/>
    <property type="match status" value="1"/>
</dbReference>
<organism evidence="2 3">
    <name type="scientific">Spectribacter acetivorans</name>
    <dbReference type="NCBI Taxonomy" id="3075603"/>
    <lineage>
        <taxon>Bacteria</taxon>
        <taxon>Pseudomonadati</taxon>
        <taxon>Pseudomonadota</taxon>
        <taxon>Gammaproteobacteria</taxon>
        <taxon>Salinisphaerales</taxon>
        <taxon>Salinisphaeraceae</taxon>
        <taxon>Spectribacter</taxon>
    </lineage>
</organism>
<accession>A0ABU3B5P4</accession>
<evidence type="ECO:0000259" key="1">
    <source>
        <dbReference type="Pfam" id="PF13116"/>
    </source>
</evidence>
<reference evidence="2 3" key="1">
    <citation type="submission" date="2023-09" db="EMBL/GenBank/DDBJ databases">
        <authorList>
            <person name="Rey-Velasco X."/>
        </authorList>
    </citation>
    <scope>NUCLEOTIDE SEQUENCE [LARGE SCALE GENOMIC DNA]</scope>
    <source>
        <strain evidence="2 3">P385</strain>
    </source>
</reference>
<dbReference type="Pfam" id="PF13116">
    <property type="entry name" value="YhdP"/>
    <property type="match status" value="1"/>
</dbReference>
<dbReference type="RefSeq" id="WP_311656762.1">
    <property type="nucleotide sequence ID" value="NZ_JAVRHY010000001.1"/>
</dbReference>
<dbReference type="EMBL" id="JAVRHY010000001">
    <property type="protein sequence ID" value="MDT0617147.1"/>
    <property type="molecule type" value="Genomic_DNA"/>
</dbReference>
<proteinExistence type="predicted"/>
<comment type="caution">
    <text evidence="2">The sequence shown here is derived from an EMBL/GenBank/DDBJ whole genome shotgun (WGS) entry which is preliminary data.</text>
</comment>
<protein>
    <submittedName>
        <fullName evidence="2">YhdP family protein</fullName>
    </submittedName>
</protein>
<dbReference type="NCBIfam" id="TIGR02099">
    <property type="entry name" value="YhdP family protein"/>
    <property type="match status" value="1"/>
</dbReference>
<evidence type="ECO:0000313" key="2">
    <source>
        <dbReference type="EMBL" id="MDT0617147.1"/>
    </source>
</evidence>
<dbReference type="PANTHER" id="PTHR38690">
    <property type="entry name" value="PROTEASE-RELATED"/>
    <property type="match status" value="1"/>
</dbReference>
<gene>
    <name evidence="2" type="ORF">RM531_01530</name>
</gene>
<dbReference type="InterPro" id="IPR011836">
    <property type="entry name" value="YhdP"/>
</dbReference>
<dbReference type="Proteomes" id="UP001259982">
    <property type="component" value="Unassembled WGS sequence"/>
</dbReference>
<dbReference type="InterPro" id="IPR025263">
    <property type="entry name" value="YhdP_central"/>
</dbReference>
<keyword evidence="3" id="KW-1185">Reference proteome</keyword>
<name>A0ABU3B5P4_9GAMM</name>